<protein>
    <submittedName>
        <fullName evidence="1">Uncharacterized protein</fullName>
    </submittedName>
</protein>
<gene>
    <name evidence="1" type="ORF">CNYM01_13374</name>
</gene>
<reference evidence="1 2" key="1">
    <citation type="submission" date="2014-02" db="EMBL/GenBank/DDBJ databases">
        <title>The genome sequence of Colletotrichum nymphaeae SA-01.</title>
        <authorList>
            <person name="Baroncelli R."/>
            <person name="Thon M.R."/>
        </authorList>
    </citation>
    <scope>NUCLEOTIDE SEQUENCE [LARGE SCALE GENOMIC DNA]</scope>
    <source>
        <strain evidence="1 2">SA-01</strain>
    </source>
</reference>
<comment type="caution">
    <text evidence="1">The sequence shown here is derived from an EMBL/GenBank/DDBJ whole genome shotgun (WGS) entry which is preliminary data.</text>
</comment>
<dbReference type="EMBL" id="JEMN01000015">
    <property type="protein sequence ID" value="KXH65212.1"/>
    <property type="molecule type" value="Genomic_DNA"/>
</dbReference>
<organism evidence="1 2">
    <name type="scientific">Colletotrichum nymphaeae SA-01</name>
    <dbReference type="NCBI Taxonomy" id="1460502"/>
    <lineage>
        <taxon>Eukaryota</taxon>
        <taxon>Fungi</taxon>
        <taxon>Dikarya</taxon>
        <taxon>Ascomycota</taxon>
        <taxon>Pezizomycotina</taxon>
        <taxon>Sordariomycetes</taxon>
        <taxon>Hypocreomycetidae</taxon>
        <taxon>Glomerellales</taxon>
        <taxon>Glomerellaceae</taxon>
        <taxon>Colletotrichum</taxon>
        <taxon>Colletotrichum acutatum species complex</taxon>
    </lineage>
</organism>
<name>A0A135UXX9_9PEZI</name>
<evidence type="ECO:0000313" key="2">
    <source>
        <dbReference type="Proteomes" id="UP000070054"/>
    </source>
</evidence>
<keyword evidence="2" id="KW-1185">Reference proteome</keyword>
<dbReference type="AlphaFoldDB" id="A0A135UXX9"/>
<sequence length="89" mass="10199">MVSFIPSALLWPSEVTKCRESCRTSPLYFPTIEGELKNSNNGEETQMIHGKERNANIVKSNYEVSVVPRFSGLKLPATRRVSRWQRKDT</sequence>
<accession>A0A135UXX9</accession>
<evidence type="ECO:0000313" key="1">
    <source>
        <dbReference type="EMBL" id="KXH65212.1"/>
    </source>
</evidence>
<dbReference type="Proteomes" id="UP000070054">
    <property type="component" value="Unassembled WGS sequence"/>
</dbReference>
<proteinExistence type="predicted"/>